<dbReference type="Gene3D" id="1.25.40.10">
    <property type="entry name" value="Tetratricopeptide repeat domain"/>
    <property type="match status" value="2"/>
</dbReference>
<dbReference type="Pfam" id="PF13374">
    <property type="entry name" value="TPR_10"/>
    <property type="match status" value="1"/>
</dbReference>
<dbReference type="Pfam" id="PF24355">
    <property type="entry name" value="DUF7514"/>
    <property type="match status" value="1"/>
</dbReference>
<evidence type="ECO:0000256" key="9">
    <source>
        <dbReference type="ARBA" id="ARBA00023212"/>
    </source>
</evidence>
<evidence type="ECO:0000256" key="7">
    <source>
        <dbReference type="ARBA" id="ARBA00023054"/>
    </source>
</evidence>
<dbReference type="PANTHER" id="PTHR45783:SF3">
    <property type="entry name" value="KINESIN LIGHT CHAIN"/>
    <property type="match status" value="1"/>
</dbReference>
<organism evidence="14 15">
    <name type="scientific">Fusarium oxysporum f. sp. raphani 54005</name>
    <dbReference type="NCBI Taxonomy" id="1089458"/>
    <lineage>
        <taxon>Eukaryota</taxon>
        <taxon>Fungi</taxon>
        <taxon>Dikarya</taxon>
        <taxon>Ascomycota</taxon>
        <taxon>Pezizomycotina</taxon>
        <taxon>Sordariomycetes</taxon>
        <taxon>Hypocreomycetidae</taxon>
        <taxon>Hypocreales</taxon>
        <taxon>Nectriaceae</taxon>
        <taxon>Fusarium</taxon>
        <taxon>Fusarium oxysporum species complex</taxon>
    </lineage>
</organism>
<name>X0BAD1_FUSOX</name>
<feature type="domain" description="DUF7779" evidence="13">
    <location>
        <begin position="646"/>
        <end position="722"/>
    </location>
</feature>
<evidence type="ECO:0000259" key="13">
    <source>
        <dbReference type="Pfam" id="PF25000"/>
    </source>
</evidence>
<gene>
    <name evidence="14" type="ORF">FOQG_16636</name>
</gene>
<dbReference type="Gene3D" id="3.40.50.300">
    <property type="entry name" value="P-loop containing nucleotide triphosphate hydrolases"/>
    <property type="match status" value="1"/>
</dbReference>
<keyword evidence="3" id="KW-0963">Cytoplasm</keyword>
<dbReference type="InterPro" id="IPR027417">
    <property type="entry name" value="P-loop_NTPase"/>
</dbReference>
<dbReference type="PANTHER" id="PTHR45783">
    <property type="entry name" value="KINESIN LIGHT CHAIN"/>
    <property type="match status" value="1"/>
</dbReference>
<keyword evidence="4" id="KW-0493">Microtubule</keyword>
<evidence type="ECO:0000256" key="11">
    <source>
        <dbReference type="SAM" id="MobiDB-lite"/>
    </source>
</evidence>
<dbReference type="OrthoDB" id="1658288at2759"/>
<accession>X0BAD1</accession>
<dbReference type="Pfam" id="PF13424">
    <property type="entry name" value="TPR_12"/>
    <property type="match status" value="3"/>
</dbReference>
<evidence type="ECO:0000313" key="15">
    <source>
        <dbReference type="Proteomes" id="UP000030663"/>
    </source>
</evidence>
<dbReference type="GO" id="GO:0005737">
    <property type="term" value="C:cytoplasm"/>
    <property type="evidence" value="ECO:0007669"/>
    <property type="project" value="TreeGrafter"/>
</dbReference>
<dbReference type="InterPro" id="IPR055936">
    <property type="entry name" value="DUF7514"/>
</dbReference>
<feature type="region of interest" description="Disordered" evidence="11">
    <location>
        <begin position="1590"/>
        <end position="1655"/>
    </location>
</feature>
<dbReference type="SMART" id="SM00028">
    <property type="entry name" value="TPR"/>
    <property type="match status" value="8"/>
</dbReference>
<evidence type="ECO:0000256" key="3">
    <source>
        <dbReference type="ARBA" id="ARBA00022490"/>
    </source>
</evidence>
<keyword evidence="7" id="KW-0175">Coiled coil</keyword>
<keyword evidence="9" id="KW-0206">Cytoskeleton</keyword>
<dbReference type="InterPro" id="IPR002151">
    <property type="entry name" value="Kinesin_light"/>
</dbReference>
<feature type="domain" description="DUF7514" evidence="12">
    <location>
        <begin position="1293"/>
        <end position="1362"/>
    </location>
</feature>
<dbReference type="Proteomes" id="UP000030663">
    <property type="component" value="Unassembled WGS sequence"/>
</dbReference>
<evidence type="ECO:0000256" key="5">
    <source>
        <dbReference type="ARBA" id="ARBA00022737"/>
    </source>
</evidence>
<dbReference type="GO" id="GO:0005874">
    <property type="term" value="C:microtubule"/>
    <property type="evidence" value="ECO:0007669"/>
    <property type="project" value="UniProtKB-KW"/>
</dbReference>
<evidence type="ECO:0000313" key="14">
    <source>
        <dbReference type="EMBL" id="EXK78706.1"/>
    </source>
</evidence>
<dbReference type="PROSITE" id="PS50005">
    <property type="entry name" value="TPR"/>
    <property type="match status" value="2"/>
</dbReference>
<feature type="repeat" description="TPR" evidence="10">
    <location>
        <begin position="1070"/>
        <end position="1103"/>
    </location>
</feature>
<dbReference type="InterPro" id="IPR019734">
    <property type="entry name" value="TPR_rpt"/>
</dbReference>
<evidence type="ECO:0000256" key="1">
    <source>
        <dbReference type="ARBA" id="ARBA00004245"/>
    </source>
</evidence>
<keyword evidence="8" id="KW-0505">Motor protein</keyword>
<proteinExistence type="inferred from homology"/>
<evidence type="ECO:0000256" key="4">
    <source>
        <dbReference type="ARBA" id="ARBA00022701"/>
    </source>
</evidence>
<dbReference type="InterPro" id="IPR011990">
    <property type="entry name" value="TPR-like_helical_dom_sf"/>
</dbReference>
<comment type="subcellular location">
    <subcellularLocation>
        <location evidence="1">Cytoplasm</location>
        <location evidence="1">Cytoskeleton</location>
    </subcellularLocation>
</comment>
<evidence type="ECO:0000256" key="8">
    <source>
        <dbReference type="ARBA" id="ARBA00023175"/>
    </source>
</evidence>
<dbReference type="GO" id="GO:0005871">
    <property type="term" value="C:kinesin complex"/>
    <property type="evidence" value="ECO:0007669"/>
    <property type="project" value="InterPro"/>
</dbReference>
<sequence length="1684" mass="191554">MARGPIFRVTGLPAEQADERPNAALENAIRNNLSDEEKSRLSFTVTVVPSCYSDLERVALVEVLDGVPGFLSNLMANPLGDWQIEMGDTDINFDQHFFGFTQLYTPETDARVTADIIAITGLDGHAYGSWRGKGNLGRMWLRDFLSKDLPCCRTMIYGYNSKLSSHGIDTIMDYGRELMEELKKIRNTEECLVKAVQTNEDDHPTIATLHRATYGMLLFGIPHKGLVVDDIQRMLAGQGNHPRSALLQQIRDKSDLLAFQLADFKNLIRDRKIVSFFETAQTRQLEFDSESKRWKRTGEFVTTVETDSALLQLPDSMEEKIPLDSDHSMIVKFDNKNNRGYTSARDKLRQFEQDAPGVVAARFLRAQNRPKPSIMIPFARDSSFVGREDIIAKIIEKHEQAVADHHSRVALVGLGGVGKSQIAIEYAYRVRKSAPQTWVFWVHAANAARFEQAYRDIANKAEIPGREDPKVDILQLVYNWLCDERTGQWLMVLDNADDDEFFFDHTRPLESFLAQTPNGRILITSKNRTAAMNLVGPYGRILQVEPMNEEDALALLNAREPFSESNKADAKTLVQALECIPLAITQAAAYIKARAPMITMSDYLGLFWESEANQMRLLGEEGLQDLRRDNSIRYPTIASWQISFTQIQKTQRSAVDLLALMSMFDRQGIPISLLRNGTSQLDFHDALEPLLSFLLVRVEIGKQSFEMHRLVQLSMRKWLEADKQLGKWTKESIRVLNAAFPSGKYSTWIDCQLLFPHARETMGHAAGDEEDMLNQAEIAFRAGRFLLFRGEYTTAEEVVRMSAEAREKVLGKEHKDTLASMNNLASTLQGQGKYEEAEKMHRQTLEVSNMVLGKEHPSTLTSMNNLALALQGQGKYEEAVKIHRQTLNVKEKVLGKKHRDTLTSINNLANVLYGIDQFEEAEKMHRQTLELSGKVLGKEHPDTLSSMNNLASTLQGQGKYEEAEKIYRQTLKLKEKVLGKEHPNTLSSMNNLANVLYSMGQYKEAEKMQWQTLELSGKVLGKEHPDTLSSMYNLASVLNSMGQYKEAAKIHRQTLELRKKVLTKEHIDTLASMNNLANVLYSMGQYKEAEKMHRQTLELNEKVLGKEHPDTLASMNNLALALQGQGRYEEAAKIHRQTLNVKEKFNVNSKEAKYGQAPEAGLEEYWGTLVTPGKTPSATFVGLIRAIFANFDFARAGLLQPREFCALMSAADWSPQEFPPIQVLLSDRPVLPATLHECDAWLANWYRSFPLDHRMGTREFAPPPPVQPHEGRIRKRDQFMHPIMYPPAPVVPGGMPLLTQQGLVQYFMCLALRAPENLFVRLNRLMGVLSTQLIDPKTGHPFEARIPRSCFPPGPDSQEQQKMMMAETQARMWQAENHARQVEQARRQMEAHHIINENAVQVYRNILGGWIVDPYGNMIYKPATGTSETTPWLQHTRWAELFRNRSLEIIAATAKLPASQWSRRYLLGQWQGLYIWSSAETEAQLQVVLRGLDLMFDRARATLDRTPYISRCWLNTYAKDAFWPHGFRVIPSFKKYLAIWIRFICFVFRALQYPSRQRKEVYNLRLGSDEIKMMQHILYLVGQLQLGEDGNVSDSSDSEGDESYGQDWHDDCEIPSDLENSDTDQDFDTSTDEDEEVGRDQTSDSEGSDFSLPNGNWPRLSEALFQLSMMFWTYQDPAGNMSMT</sequence>
<protein>
    <submittedName>
        <fullName evidence="14">Uncharacterized protein</fullName>
    </submittedName>
</protein>
<dbReference type="EMBL" id="JH658507">
    <property type="protein sequence ID" value="EXK78706.1"/>
    <property type="molecule type" value="Genomic_DNA"/>
</dbReference>
<evidence type="ECO:0000256" key="10">
    <source>
        <dbReference type="PROSITE-ProRule" id="PRU00339"/>
    </source>
</evidence>
<dbReference type="InterPro" id="IPR056681">
    <property type="entry name" value="DUF7779"/>
</dbReference>
<evidence type="ECO:0000256" key="2">
    <source>
        <dbReference type="ARBA" id="ARBA00009622"/>
    </source>
</evidence>
<dbReference type="SUPFAM" id="SSF52540">
    <property type="entry name" value="P-loop containing nucleoside triphosphate hydrolases"/>
    <property type="match status" value="1"/>
</dbReference>
<evidence type="ECO:0000256" key="6">
    <source>
        <dbReference type="ARBA" id="ARBA00022803"/>
    </source>
</evidence>
<feature type="repeat" description="TPR" evidence="10">
    <location>
        <begin position="944"/>
        <end position="977"/>
    </location>
</feature>
<dbReference type="PRINTS" id="PR00381">
    <property type="entry name" value="KINESINLIGHT"/>
</dbReference>
<evidence type="ECO:0000259" key="12">
    <source>
        <dbReference type="Pfam" id="PF24355"/>
    </source>
</evidence>
<dbReference type="GO" id="GO:0007018">
    <property type="term" value="P:microtubule-based movement"/>
    <property type="evidence" value="ECO:0007669"/>
    <property type="project" value="TreeGrafter"/>
</dbReference>
<comment type="similarity">
    <text evidence="2">Belongs to the kinesin light chain family.</text>
</comment>
<dbReference type="SUPFAM" id="SSF48452">
    <property type="entry name" value="TPR-like"/>
    <property type="match status" value="2"/>
</dbReference>
<dbReference type="HOGENOM" id="CLU_000288_125_13_1"/>
<keyword evidence="5" id="KW-0677">Repeat</keyword>
<dbReference type="GO" id="GO:0019894">
    <property type="term" value="F:kinesin binding"/>
    <property type="evidence" value="ECO:0007669"/>
    <property type="project" value="TreeGrafter"/>
</dbReference>
<reference evidence="14 15" key="1">
    <citation type="submission" date="2011-11" db="EMBL/GenBank/DDBJ databases">
        <title>The Genome Sequence of Fusarium oxysporum PHW815.</title>
        <authorList>
            <consortium name="The Broad Institute Genome Sequencing Platform"/>
            <person name="Ma L.-J."/>
            <person name="Gale L.R."/>
            <person name="Schwartz D.C."/>
            <person name="Zhou S."/>
            <person name="Corby-Kistler H."/>
            <person name="Young S.K."/>
            <person name="Zeng Q."/>
            <person name="Gargeya S."/>
            <person name="Fitzgerald M."/>
            <person name="Haas B."/>
            <person name="Abouelleil A."/>
            <person name="Alvarado L."/>
            <person name="Arachchi H.M."/>
            <person name="Berlin A."/>
            <person name="Brown A."/>
            <person name="Chapman S.B."/>
            <person name="Chen Z."/>
            <person name="Dunbar C."/>
            <person name="Freedman E."/>
            <person name="Gearin G."/>
            <person name="Goldberg J."/>
            <person name="Griggs A."/>
            <person name="Gujja S."/>
            <person name="Heiman D."/>
            <person name="Howarth C."/>
            <person name="Larson L."/>
            <person name="Lui A."/>
            <person name="MacDonald P.J.P."/>
            <person name="Montmayeur A."/>
            <person name="Murphy C."/>
            <person name="Neiman D."/>
            <person name="Pearson M."/>
            <person name="Priest M."/>
            <person name="Roberts A."/>
            <person name="Saif S."/>
            <person name="Shea T."/>
            <person name="Shenoy N."/>
            <person name="Sisk P."/>
            <person name="Stolte C."/>
            <person name="Sykes S."/>
            <person name="Wortman J."/>
            <person name="Nusbaum C."/>
            <person name="Birren B."/>
        </authorList>
    </citation>
    <scope>NUCLEOTIDE SEQUENCE [LARGE SCALE GENOMIC DNA]</scope>
    <source>
        <strain evidence="14 15">54005</strain>
    </source>
</reference>
<keyword evidence="15" id="KW-1185">Reference proteome</keyword>
<dbReference type="Pfam" id="PF25000">
    <property type="entry name" value="DUF7779"/>
    <property type="match status" value="1"/>
</dbReference>
<feature type="compositionally biased region" description="Acidic residues" evidence="11">
    <location>
        <begin position="1613"/>
        <end position="1637"/>
    </location>
</feature>
<keyword evidence="6 10" id="KW-0802">TPR repeat</keyword>